<gene>
    <name evidence="1" type="ORF">D0T12_13830</name>
</gene>
<name>A0A372GI83_9ACTN</name>
<dbReference type="OrthoDB" id="3632287at2"/>
<reference evidence="1 2" key="1">
    <citation type="submission" date="2018-08" db="EMBL/GenBank/DDBJ databases">
        <title>Actinomadura spongicola sp. nov., isolated from marine sponge Leucetta chagosensis.</title>
        <authorList>
            <person name="Li L."/>
            <person name="Lin H.W."/>
        </authorList>
    </citation>
    <scope>NUCLEOTIDE SEQUENCE [LARGE SCALE GENOMIC DNA]</scope>
    <source>
        <strain evidence="1 2">LHW52907</strain>
    </source>
</reference>
<dbReference type="AlphaFoldDB" id="A0A372GI83"/>
<dbReference type="EMBL" id="QVNQ01000004">
    <property type="protein sequence ID" value="RFS85086.1"/>
    <property type="molecule type" value="Genomic_DNA"/>
</dbReference>
<accession>A0A372GI83</accession>
<sequence>MIRVALITVIAVVALGSGVANALETRRFLGEGSSDFGLELIYARAHAKRQAEQAGFTDCVELWKKEGAYTAKVLWECTR</sequence>
<evidence type="ECO:0000313" key="1">
    <source>
        <dbReference type="EMBL" id="RFS85086.1"/>
    </source>
</evidence>
<keyword evidence="2" id="KW-1185">Reference proteome</keyword>
<protein>
    <submittedName>
        <fullName evidence="1">Uncharacterized protein</fullName>
    </submittedName>
</protein>
<organism evidence="1 2">
    <name type="scientific">Actinomadura spongiicola</name>
    <dbReference type="NCBI Taxonomy" id="2303421"/>
    <lineage>
        <taxon>Bacteria</taxon>
        <taxon>Bacillati</taxon>
        <taxon>Actinomycetota</taxon>
        <taxon>Actinomycetes</taxon>
        <taxon>Streptosporangiales</taxon>
        <taxon>Thermomonosporaceae</taxon>
        <taxon>Actinomadura</taxon>
    </lineage>
</organism>
<proteinExistence type="predicted"/>
<comment type="caution">
    <text evidence="1">The sequence shown here is derived from an EMBL/GenBank/DDBJ whole genome shotgun (WGS) entry which is preliminary data.</text>
</comment>
<evidence type="ECO:0000313" key="2">
    <source>
        <dbReference type="Proteomes" id="UP000262882"/>
    </source>
</evidence>
<dbReference type="Proteomes" id="UP000262882">
    <property type="component" value="Unassembled WGS sequence"/>
</dbReference>